<dbReference type="EMBL" id="BSXS01000985">
    <property type="protein sequence ID" value="GME74665.1"/>
    <property type="molecule type" value="Genomic_DNA"/>
</dbReference>
<protein>
    <submittedName>
        <fullName evidence="1">Unnamed protein product</fullName>
    </submittedName>
</protein>
<sequence>MENILSTSSESDYDLEKVSESYGLISESGILAESHMDVTDLAAQSISSSAASSTADLSSPALSLEFPKPNNKTISSRLRNKISLNSNNTRHRSTQMTSTFLNQSDSSTGPKSKLTEFTLFSGPFTNVENLIAYVELSQIPRRRNRFLRFLINRTSCDNIEQIKWIEQHKSQLSSLRTCKEFALWIRANHPKAAWKNKKADGLIVVNAEVKTKSNGFGIDGKNISGGSSLNNSGFGGSQVVKRINSGNSQIWPFLKLLGTLLVILISGFILTVICFILAGLFFEKVDLFNQKKCC</sequence>
<reference evidence="1" key="1">
    <citation type="submission" date="2023-04" db="EMBL/GenBank/DDBJ databases">
        <title>Ambrosiozyma monospora NBRC 10751.</title>
        <authorList>
            <person name="Ichikawa N."/>
            <person name="Sato H."/>
            <person name="Tonouchi N."/>
        </authorList>
    </citation>
    <scope>NUCLEOTIDE SEQUENCE</scope>
    <source>
        <strain evidence="1">NBRC 10751</strain>
    </source>
</reference>
<evidence type="ECO:0000313" key="1">
    <source>
        <dbReference type="EMBL" id="GME74665.1"/>
    </source>
</evidence>
<comment type="caution">
    <text evidence="1">The sequence shown here is derived from an EMBL/GenBank/DDBJ whole genome shotgun (WGS) entry which is preliminary data.</text>
</comment>
<gene>
    <name evidence="1" type="ORF">Amon02_000184700</name>
</gene>
<organism evidence="1 2">
    <name type="scientific">Ambrosiozyma monospora</name>
    <name type="common">Yeast</name>
    <name type="synonym">Endomycopsis monosporus</name>
    <dbReference type="NCBI Taxonomy" id="43982"/>
    <lineage>
        <taxon>Eukaryota</taxon>
        <taxon>Fungi</taxon>
        <taxon>Dikarya</taxon>
        <taxon>Ascomycota</taxon>
        <taxon>Saccharomycotina</taxon>
        <taxon>Pichiomycetes</taxon>
        <taxon>Pichiales</taxon>
        <taxon>Pichiaceae</taxon>
        <taxon>Ambrosiozyma</taxon>
    </lineage>
</organism>
<accession>A0ACB5SVV0</accession>
<name>A0ACB5SVV0_AMBMO</name>
<keyword evidence="2" id="KW-1185">Reference proteome</keyword>
<dbReference type="Proteomes" id="UP001165064">
    <property type="component" value="Unassembled WGS sequence"/>
</dbReference>
<evidence type="ECO:0000313" key="2">
    <source>
        <dbReference type="Proteomes" id="UP001165064"/>
    </source>
</evidence>
<proteinExistence type="predicted"/>